<keyword evidence="2" id="KW-1185">Reference proteome</keyword>
<reference evidence="1 2" key="1">
    <citation type="submission" date="2024-03" db="EMBL/GenBank/DDBJ databases">
        <title>Novel species of the genus Variovorax.</title>
        <authorList>
            <person name="Liu Q."/>
            <person name="Xin Y.-H."/>
        </authorList>
    </citation>
    <scope>NUCLEOTIDE SEQUENCE [LARGE SCALE GENOMIC DNA]</scope>
    <source>
        <strain evidence="1 2">KACC 18899</strain>
    </source>
</reference>
<dbReference type="Proteomes" id="UP001365846">
    <property type="component" value="Unassembled WGS sequence"/>
</dbReference>
<evidence type="ECO:0000313" key="2">
    <source>
        <dbReference type="Proteomes" id="UP001365846"/>
    </source>
</evidence>
<organism evidence="1 2">
    <name type="scientific">Variovorax ureilyticus</name>
    <dbReference type="NCBI Taxonomy" id="1836198"/>
    <lineage>
        <taxon>Bacteria</taxon>
        <taxon>Pseudomonadati</taxon>
        <taxon>Pseudomonadota</taxon>
        <taxon>Betaproteobacteria</taxon>
        <taxon>Burkholderiales</taxon>
        <taxon>Comamonadaceae</taxon>
        <taxon>Variovorax</taxon>
    </lineage>
</organism>
<accession>A0ABU8V9S3</accession>
<dbReference type="EMBL" id="JBBKZU010000001">
    <property type="protein sequence ID" value="MEJ8810076.1"/>
    <property type="molecule type" value="Genomic_DNA"/>
</dbReference>
<gene>
    <name evidence="1" type="ORF">WKW77_03305</name>
</gene>
<sequence>MTKPQQPAPPELTYHPNLGDRIVQDDGQYLLVSLVGVPGSKAKGLLLRRGSRSSNAPYGLECLGHHLLLADGRWYASRIVGGDGEHAKRTTTGIFQSELDALVNLWASRRSPGLALMV</sequence>
<proteinExistence type="predicted"/>
<protein>
    <submittedName>
        <fullName evidence="1">Uncharacterized protein</fullName>
    </submittedName>
</protein>
<name>A0ABU8V9S3_9BURK</name>
<dbReference type="RefSeq" id="WP_340355378.1">
    <property type="nucleotide sequence ID" value="NZ_JBBKZU010000001.1"/>
</dbReference>
<comment type="caution">
    <text evidence="1">The sequence shown here is derived from an EMBL/GenBank/DDBJ whole genome shotgun (WGS) entry which is preliminary data.</text>
</comment>
<evidence type="ECO:0000313" key="1">
    <source>
        <dbReference type="EMBL" id="MEJ8810076.1"/>
    </source>
</evidence>